<accession>Q1N1F6</accession>
<sequence>MMHALRQTLQSILGTAIYVVLLCVLVLQSWLVGACPMVSGTAQLSSTSVVSETDHMMMDHRHHQDMSNVSMADHSMHNSHSIDLQQSECADKDASCPMLALLHGHHDSIVWMTPSISARTIQIELPTIATQQHPSSLYRPPIRSLI</sequence>
<dbReference type="PROSITE" id="PS51257">
    <property type="entry name" value="PROKAR_LIPOPROTEIN"/>
    <property type="match status" value="1"/>
</dbReference>
<evidence type="ECO:0000313" key="1">
    <source>
        <dbReference type="EMBL" id="EAT12094.1"/>
    </source>
</evidence>
<comment type="caution">
    <text evidence="1">The sequence shown here is derived from an EMBL/GenBank/DDBJ whole genome shotgun (WGS) entry which is preliminary data.</text>
</comment>
<dbReference type="Proteomes" id="UP000004263">
    <property type="component" value="Unassembled WGS sequence"/>
</dbReference>
<gene>
    <name evidence="1" type="ORF">RED65_03610</name>
</gene>
<organism evidence="1 2">
    <name type="scientific">Bermanella marisrubri</name>
    <dbReference type="NCBI Taxonomy" id="207949"/>
    <lineage>
        <taxon>Bacteria</taxon>
        <taxon>Pseudomonadati</taxon>
        <taxon>Pseudomonadota</taxon>
        <taxon>Gammaproteobacteria</taxon>
        <taxon>Oceanospirillales</taxon>
        <taxon>Oceanospirillaceae</taxon>
        <taxon>Bermanella</taxon>
    </lineage>
</organism>
<proteinExistence type="predicted"/>
<dbReference type="STRING" id="207949.RED65_03610"/>
<keyword evidence="2" id="KW-1185">Reference proteome</keyword>
<protein>
    <recommendedName>
        <fullName evidence="3">DUF2946 domain-containing protein</fullName>
    </recommendedName>
</protein>
<evidence type="ECO:0008006" key="3">
    <source>
        <dbReference type="Google" id="ProtNLM"/>
    </source>
</evidence>
<evidence type="ECO:0000313" key="2">
    <source>
        <dbReference type="Proteomes" id="UP000004263"/>
    </source>
</evidence>
<reference evidence="1 2" key="1">
    <citation type="submission" date="2006-03" db="EMBL/GenBank/DDBJ databases">
        <authorList>
            <person name="Pinhassi J."/>
            <person name="Pedros-Alio C."/>
            <person name="Ferriera S."/>
            <person name="Johnson J."/>
            <person name="Kravitz S."/>
            <person name="Halpern A."/>
            <person name="Remington K."/>
            <person name="Beeson K."/>
            <person name="Tran B."/>
            <person name="Rogers Y.-H."/>
            <person name="Friedman R."/>
            <person name="Venter J.C."/>
        </authorList>
    </citation>
    <scope>NUCLEOTIDE SEQUENCE [LARGE SCALE GENOMIC DNA]</scope>
    <source>
        <strain evidence="1 2">RED65</strain>
    </source>
</reference>
<name>Q1N1F6_9GAMM</name>
<dbReference type="HOGENOM" id="CLU_1773769_0_0_6"/>
<dbReference type="RefSeq" id="WP_007019054.1">
    <property type="nucleotide sequence ID" value="NZ_CH724120.1"/>
</dbReference>
<dbReference type="AlphaFoldDB" id="Q1N1F6"/>
<dbReference type="EMBL" id="AAQH01000010">
    <property type="protein sequence ID" value="EAT12094.1"/>
    <property type="molecule type" value="Genomic_DNA"/>
</dbReference>